<feature type="compositionally biased region" description="Basic and acidic residues" evidence="18">
    <location>
        <begin position="356"/>
        <end position="381"/>
    </location>
</feature>
<evidence type="ECO:0000313" key="21">
    <source>
        <dbReference type="Proteomes" id="UP000283880"/>
    </source>
</evidence>
<evidence type="ECO:0000256" key="13">
    <source>
        <dbReference type="ARBA" id="ARBA00071271"/>
    </source>
</evidence>
<dbReference type="SUPFAM" id="SSF53187">
    <property type="entry name" value="Zn-dependent exopeptidases"/>
    <property type="match status" value="1"/>
</dbReference>
<comment type="caution">
    <text evidence="20">The sequence shown here is derived from an EMBL/GenBank/DDBJ whole genome shotgun (WGS) entry which is preliminary data.</text>
</comment>
<evidence type="ECO:0000256" key="6">
    <source>
        <dbReference type="ARBA" id="ARBA00022833"/>
    </source>
</evidence>
<evidence type="ECO:0000256" key="17">
    <source>
        <dbReference type="ARBA" id="ARBA00078074"/>
    </source>
</evidence>
<gene>
    <name evidence="20" type="ORF">DWV29_15270</name>
</gene>
<dbReference type="PANTHER" id="PTHR43501:SF1">
    <property type="entry name" value="CYTOSOL NON-SPECIFIC DIPEPTIDASE"/>
    <property type="match status" value="1"/>
</dbReference>
<dbReference type="Gene3D" id="3.40.630.10">
    <property type="entry name" value="Zn peptidases"/>
    <property type="match status" value="2"/>
</dbReference>
<dbReference type="EC" id="3.4.13.18" evidence="10"/>
<evidence type="ECO:0000256" key="10">
    <source>
        <dbReference type="ARBA" id="ARBA00038976"/>
    </source>
</evidence>
<keyword evidence="4" id="KW-0479">Metal-binding</keyword>
<comment type="catalytic activity">
    <reaction evidence="9">
        <text>Hydrolysis of dipeptides, preferentially hydrophobic dipeptides including prolyl amino acids.</text>
        <dbReference type="EC" id="3.4.13.18"/>
    </reaction>
</comment>
<evidence type="ECO:0000259" key="19">
    <source>
        <dbReference type="Pfam" id="PF07687"/>
    </source>
</evidence>
<comment type="cofactor">
    <cofactor evidence="1">
        <name>Co(2+)</name>
        <dbReference type="ChEBI" id="CHEBI:48828"/>
    </cofactor>
</comment>
<evidence type="ECO:0000256" key="2">
    <source>
        <dbReference type="ARBA" id="ARBA00001947"/>
    </source>
</evidence>
<organism evidence="20 21">
    <name type="scientific">Enterocloster asparagiformis</name>
    <dbReference type="NCBI Taxonomy" id="333367"/>
    <lineage>
        <taxon>Bacteria</taxon>
        <taxon>Bacillati</taxon>
        <taxon>Bacillota</taxon>
        <taxon>Clostridia</taxon>
        <taxon>Lachnospirales</taxon>
        <taxon>Lachnospiraceae</taxon>
        <taxon>Enterocloster</taxon>
    </lineage>
</organism>
<keyword evidence="6" id="KW-0862">Zinc</keyword>
<evidence type="ECO:0000256" key="16">
    <source>
        <dbReference type="ARBA" id="ARBA00077688"/>
    </source>
</evidence>
<comment type="cofactor">
    <cofactor evidence="2">
        <name>Zn(2+)</name>
        <dbReference type="ChEBI" id="CHEBI:29105"/>
    </cofactor>
</comment>
<evidence type="ECO:0000256" key="12">
    <source>
        <dbReference type="ARBA" id="ARBA00061423"/>
    </source>
</evidence>
<dbReference type="Pfam" id="PF07687">
    <property type="entry name" value="M20_dimer"/>
    <property type="match status" value="1"/>
</dbReference>
<feature type="region of interest" description="Disordered" evidence="18">
    <location>
        <begin position="336"/>
        <end position="381"/>
    </location>
</feature>
<evidence type="ECO:0000313" key="20">
    <source>
        <dbReference type="EMBL" id="RGX28282.1"/>
    </source>
</evidence>
<keyword evidence="8" id="KW-0170">Cobalt</keyword>
<evidence type="ECO:0000256" key="5">
    <source>
        <dbReference type="ARBA" id="ARBA00022801"/>
    </source>
</evidence>
<evidence type="ECO:0000256" key="11">
    <source>
        <dbReference type="ARBA" id="ARBA00044252"/>
    </source>
</evidence>
<evidence type="ECO:0000256" key="1">
    <source>
        <dbReference type="ARBA" id="ARBA00001941"/>
    </source>
</evidence>
<dbReference type="RefSeq" id="WP_007719369.1">
    <property type="nucleotide sequence ID" value="NZ_BAABXR010000001.1"/>
</dbReference>
<evidence type="ECO:0000256" key="7">
    <source>
        <dbReference type="ARBA" id="ARBA00023049"/>
    </source>
</evidence>
<dbReference type="Proteomes" id="UP000283880">
    <property type="component" value="Unassembled WGS sequence"/>
</dbReference>
<dbReference type="InterPro" id="IPR002933">
    <property type="entry name" value="Peptidase_M20"/>
</dbReference>
<evidence type="ECO:0000256" key="9">
    <source>
        <dbReference type="ARBA" id="ARBA00036421"/>
    </source>
</evidence>
<dbReference type="Pfam" id="PF01546">
    <property type="entry name" value="Peptidase_M20"/>
    <property type="match status" value="1"/>
</dbReference>
<dbReference type="FunFam" id="3.40.630.10:FF:000015">
    <property type="entry name" value="Aminoacyl-histidine dipeptidase PepD"/>
    <property type="match status" value="1"/>
</dbReference>
<dbReference type="OrthoDB" id="9773892at2"/>
<name>A0A413FDY0_9FIRM</name>
<keyword evidence="5 20" id="KW-0378">Hydrolase</keyword>
<keyword evidence="3" id="KW-0645">Protease</keyword>
<evidence type="ECO:0000256" key="8">
    <source>
        <dbReference type="ARBA" id="ARBA00023285"/>
    </source>
</evidence>
<protein>
    <recommendedName>
        <fullName evidence="13">Cytosol non-specific dipeptidase</fullName>
        <ecNumber evidence="10">3.4.13.18</ecNumber>
    </recommendedName>
    <alternativeName>
        <fullName evidence="16">Aminoacyl-histidine dipeptidase</fullName>
    </alternativeName>
    <alternativeName>
        <fullName evidence="15">Beta-alanyl-histidine dipeptidase</fullName>
    </alternativeName>
    <alternativeName>
        <fullName evidence="14">Carnosinase</fullName>
    </alternativeName>
    <alternativeName>
        <fullName evidence="11">Peptidase D</fullName>
    </alternativeName>
    <alternativeName>
        <fullName evidence="17">Xaa-His dipeptidase</fullName>
    </alternativeName>
</protein>
<evidence type="ECO:0000256" key="4">
    <source>
        <dbReference type="ARBA" id="ARBA00022723"/>
    </source>
</evidence>
<evidence type="ECO:0000256" key="15">
    <source>
        <dbReference type="ARBA" id="ARBA00076004"/>
    </source>
</evidence>
<dbReference type="InterPro" id="IPR001160">
    <property type="entry name" value="Peptidase_M20C"/>
</dbReference>
<dbReference type="InterPro" id="IPR011650">
    <property type="entry name" value="Peptidase_M20_dimer"/>
</dbReference>
<evidence type="ECO:0000256" key="18">
    <source>
        <dbReference type="SAM" id="MobiDB-lite"/>
    </source>
</evidence>
<sequence length="551" mass="60840">MQEVFRGLEPERVFWWFDRIAQIPHGSGREQELSDFIYEYFRKLGFSVTQDQHWNLIIRKSATAGYEQAPAVILEAHLDMVCEKEADSGHDFDRDPIRVLRDGDRLYADGTTLGADNATGVAFALSILESETAVHPALEVVLTTGEEAGLTGVKRLDFSSLKGRVVMNLDCSDEGIVVGCAGASVVRLELAGEFERSRREQQFYGLRVSGLLGGHCGLHIGLGRGNANVILGRVLAAASRTGGFCLVRVEGGTQNGAICREAKAVFAVEQGDMTAVEQAVAECARELKHELADVDPGLEIELEKIPNQTAVLSQEDSAAYVSLINLLPSGVLEMERDDEGEAKEPSAPQDDGISGETEKRAGEGNNEENNRGSHEEPNKGFHRESALRLAMNHLPETSCNIGMVYMEGSRICIHCNCRSSYGSKKRWLQEKCRLLAACHGRTAYSVLTDYPEWEFNPDSRLARLICREYRAQTGEPLLVERSHGGNECGTFSKRLPGADIVCMGTKIHHAHSPREWVGIDVIQKEYRLLLGALRAMKDYERQEDKSQCTSV</sequence>
<dbReference type="GO" id="GO:0006508">
    <property type="term" value="P:proteolysis"/>
    <property type="evidence" value="ECO:0007669"/>
    <property type="project" value="UniProtKB-KW"/>
</dbReference>
<dbReference type="PANTHER" id="PTHR43501">
    <property type="entry name" value="CYTOSOL NON-SPECIFIC DIPEPTIDASE"/>
    <property type="match status" value="1"/>
</dbReference>
<dbReference type="GO" id="GO:0005829">
    <property type="term" value="C:cytosol"/>
    <property type="evidence" value="ECO:0007669"/>
    <property type="project" value="TreeGrafter"/>
</dbReference>
<keyword evidence="7" id="KW-0482">Metalloprotease</keyword>
<comment type="similarity">
    <text evidence="12">Belongs to the peptidase M20C family.</text>
</comment>
<evidence type="ECO:0000256" key="3">
    <source>
        <dbReference type="ARBA" id="ARBA00022670"/>
    </source>
</evidence>
<accession>A0A413FDY0</accession>
<dbReference type="GO" id="GO:0070573">
    <property type="term" value="F:metallodipeptidase activity"/>
    <property type="evidence" value="ECO:0007669"/>
    <property type="project" value="TreeGrafter"/>
</dbReference>
<dbReference type="PRINTS" id="PR00934">
    <property type="entry name" value="XHISDIPTASE"/>
</dbReference>
<dbReference type="GO" id="GO:0046872">
    <property type="term" value="F:metal ion binding"/>
    <property type="evidence" value="ECO:0007669"/>
    <property type="project" value="UniProtKB-KW"/>
</dbReference>
<proteinExistence type="inferred from homology"/>
<dbReference type="AlphaFoldDB" id="A0A413FDY0"/>
<feature type="domain" description="Peptidase M20 dimerisation" evidence="19">
    <location>
        <begin position="209"/>
        <end position="292"/>
    </location>
</feature>
<dbReference type="EMBL" id="QSBM01000011">
    <property type="protein sequence ID" value="RGX28282.1"/>
    <property type="molecule type" value="Genomic_DNA"/>
</dbReference>
<reference evidence="20 21" key="1">
    <citation type="submission" date="2018-08" db="EMBL/GenBank/DDBJ databases">
        <title>A genome reference for cultivated species of the human gut microbiota.</title>
        <authorList>
            <person name="Zou Y."/>
            <person name="Xue W."/>
            <person name="Luo G."/>
        </authorList>
    </citation>
    <scope>NUCLEOTIDE SEQUENCE [LARGE SCALE GENOMIC DNA]</scope>
    <source>
        <strain evidence="20 21">AF04-15</strain>
    </source>
</reference>
<evidence type="ECO:0000256" key="14">
    <source>
        <dbReference type="ARBA" id="ARBA00075285"/>
    </source>
</evidence>